<evidence type="ECO:0000259" key="3">
    <source>
        <dbReference type="Pfam" id="PF25077"/>
    </source>
</evidence>
<dbReference type="Pfam" id="PF09423">
    <property type="entry name" value="PhoD"/>
    <property type="match status" value="1"/>
</dbReference>
<feature type="signal peptide" evidence="1">
    <location>
        <begin position="1"/>
        <end position="20"/>
    </location>
</feature>
<dbReference type="PANTHER" id="PTHR33987">
    <property type="entry name" value="CALCINEURIN-LIKE METALLO-PHOSPHOESTERASE SUPERFAMILY PROTEIN"/>
    <property type="match status" value="1"/>
</dbReference>
<keyword evidence="1" id="KW-0732">Signal</keyword>
<dbReference type="InterPro" id="IPR018946">
    <property type="entry name" value="PhoD-like_MPP"/>
</dbReference>
<proteinExistence type="predicted"/>
<evidence type="ECO:0000259" key="2">
    <source>
        <dbReference type="Pfam" id="PF09423"/>
    </source>
</evidence>
<feature type="domain" description="PhoD-like phosphatase metallophosphatase" evidence="2">
    <location>
        <begin position="131"/>
        <end position="391"/>
    </location>
</feature>
<dbReference type="CDD" id="cd07389">
    <property type="entry name" value="MPP_PhoD"/>
    <property type="match status" value="1"/>
</dbReference>
<evidence type="ECO:0000313" key="4">
    <source>
        <dbReference type="EMBL" id="GAA0721277.1"/>
    </source>
</evidence>
<evidence type="ECO:0000256" key="1">
    <source>
        <dbReference type="SAM" id="SignalP"/>
    </source>
</evidence>
<dbReference type="SUPFAM" id="SSF56300">
    <property type="entry name" value="Metallo-dependent phosphatases"/>
    <property type="match status" value="1"/>
</dbReference>
<name>A0ABP3U451_9FLAO</name>
<organism evidence="4 5">
    <name type="scientific">Aquimarina litoralis</name>
    <dbReference type="NCBI Taxonomy" id="584605"/>
    <lineage>
        <taxon>Bacteria</taxon>
        <taxon>Pseudomonadati</taxon>
        <taxon>Bacteroidota</taxon>
        <taxon>Flavobacteriia</taxon>
        <taxon>Flavobacteriales</taxon>
        <taxon>Flavobacteriaceae</taxon>
        <taxon>Aquimarina</taxon>
    </lineage>
</organism>
<dbReference type="InterPro" id="IPR029052">
    <property type="entry name" value="Metallo-depent_PP-like"/>
</dbReference>
<gene>
    <name evidence="4" type="ORF">GCM10009430_22360</name>
</gene>
<comment type="caution">
    <text evidence="4">The sequence shown here is derived from an EMBL/GenBank/DDBJ whole genome shotgun (WGS) entry which is preliminary data.</text>
</comment>
<accession>A0ABP3U451</accession>
<protein>
    <submittedName>
        <fullName evidence="4">Alkaline phosphatase D family protein</fullName>
    </submittedName>
</protein>
<dbReference type="RefSeq" id="WP_343912395.1">
    <property type="nucleotide sequence ID" value="NZ_BAAAGE010000002.1"/>
</dbReference>
<dbReference type="Proteomes" id="UP001501758">
    <property type="component" value="Unassembled WGS sequence"/>
</dbReference>
<dbReference type="Pfam" id="PF25077">
    <property type="entry name" value="DUF7800"/>
    <property type="match status" value="1"/>
</dbReference>
<dbReference type="InterPro" id="IPR038607">
    <property type="entry name" value="PhoD-like_sf"/>
</dbReference>
<sequence>MKKKLIILGLILITNCVVFAQDLVQSGPMVGYSTMREVLLWVQTTKAAEVHFEYYDKAQPKQRFSTQKYTTTFDKAFVAKLIADQVLPGKKYVYELFVNGKKAQKNYPLEFQSQTLWQWRTDPPEVNFAIGSCSYVNEERFDRPGKGYGSEYEIFESIHNKKPDFMLWLGDNTYLREADWNSRTGFLHRYTHTRSLPELQPLLASTHNYAIWDDHDYGPNNADGSFAMKNTASEIFKLFWGNPNYDVINKGGITGYFEWADLHFFLLDNRYYRTSNNNYTGEREMLGKEQIDWLINALSSSNAPFKFVAVGGQVLNSEAMYENYAIFAKEREYLLEKIREAKIEGVIFLDGDRHHTGLSRMKESNDVYPLYDLTCSSLTAGSNNNQEKLNVYRLKETIVGQHNFGILNVSGPRKERVLKINIFDTNGKEIWTKEIKATDLKYK</sequence>
<dbReference type="PANTHER" id="PTHR33987:SF1">
    <property type="entry name" value="CALCINEURIN-LIKE METALLO-PHOSPHOESTERASE SUPERFAMILY PROTEIN"/>
    <property type="match status" value="1"/>
</dbReference>
<reference evidence="5" key="1">
    <citation type="journal article" date="2019" name="Int. J. Syst. Evol. Microbiol.">
        <title>The Global Catalogue of Microorganisms (GCM) 10K type strain sequencing project: providing services to taxonomists for standard genome sequencing and annotation.</title>
        <authorList>
            <consortium name="The Broad Institute Genomics Platform"/>
            <consortium name="The Broad Institute Genome Sequencing Center for Infectious Disease"/>
            <person name="Wu L."/>
            <person name="Ma J."/>
        </authorList>
    </citation>
    <scope>NUCLEOTIDE SEQUENCE [LARGE SCALE GENOMIC DNA]</scope>
    <source>
        <strain evidence="5">JCM 15974</strain>
    </source>
</reference>
<evidence type="ECO:0000313" key="5">
    <source>
        <dbReference type="Proteomes" id="UP001501758"/>
    </source>
</evidence>
<feature type="domain" description="DUF7800" evidence="3">
    <location>
        <begin position="25"/>
        <end position="112"/>
    </location>
</feature>
<dbReference type="InterPro" id="IPR056702">
    <property type="entry name" value="DUF7800"/>
</dbReference>
<dbReference type="Gene3D" id="3.60.21.70">
    <property type="entry name" value="PhoD-like phosphatase"/>
    <property type="match status" value="1"/>
</dbReference>
<feature type="chain" id="PRO_5045431145" evidence="1">
    <location>
        <begin position="21"/>
        <end position="443"/>
    </location>
</feature>
<dbReference type="EMBL" id="BAAAGE010000002">
    <property type="protein sequence ID" value="GAA0721277.1"/>
    <property type="molecule type" value="Genomic_DNA"/>
</dbReference>
<keyword evidence="5" id="KW-1185">Reference proteome</keyword>